<reference evidence="1 2" key="1">
    <citation type="submission" date="2017-05" db="EMBL/GenBank/DDBJ databases">
        <authorList>
            <person name="Song R."/>
            <person name="Chenine A.L."/>
            <person name="Ruprecht R.M."/>
        </authorList>
    </citation>
    <scope>NUCLEOTIDE SEQUENCE [LARGE SCALE GENOMIC DNA]</scope>
    <source>
        <strain evidence="1 2">CECT 8663</strain>
    </source>
</reference>
<sequence>MSPRVQVCLCPCPLAKLNPHLAPDSFSIALSGRFPTHNADHLFRCLVSSPEMTAWAPIEDPNVFKTSGHGTGVAAAPNLHVILHRPPDLQVIACNHPKGTDGLARAHVVEPLHVVTSGSPQSRPKPNLK</sequence>
<name>A0A238KTE3_9RHOB</name>
<dbReference type="Proteomes" id="UP000220836">
    <property type="component" value="Unassembled WGS sequence"/>
</dbReference>
<accession>A0A238KTE3</accession>
<protein>
    <submittedName>
        <fullName evidence="1">Uncharacterized protein</fullName>
    </submittedName>
</protein>
<proteinExistence type="predicted"/>
<dbReference type="EMBL" id="FXYH01000012">
    <property type="protein sequence ID" value="SMX46083.1"/>
    <property type="molecule type" value="Genomic_DNA"/>
</dbReference>
<keyword evidence="2" id="KW-1185">Reference proteome</keyword>
<dbReference type="AlphaFoldDB" id="A0A238KTE3"/>
<evidence type="ECO:0000313" key="1">
    <source>
        <dbReference type="EMBL" id="SMX46083.1"/>
    </source>
</evidence>
<organism evidence="1 2">
    <name type="scientific">Pelagimonas varians</name>
    <dbReference type="NCBI Taxonomy" id="696760"/>
    <lineage>
        <taxon>Bacteria</taxon>
        <taxon>Pseudomonadati</taxon>
        <taxon>Pseudomonadota</taxon>
        <taxon>Alphaproteobacteria</taxon>
        <taxon>Rhodobacterales</taxon>
        <taxon>Roseobacteraceae</taxon>
        <taxon>Pelagimonas</taxon>
    </lineage>
</organism>
<evidence type="ECO:0000313" key="2">
    <source>
        <dbReference type="Proteomes" id="UP000220836"/>
    </source>
</evidence>
<gene>
    <name evidence="1" type="ORF">PEV8663_03188</name>
</gene>